<comment type="caution">
    <text evidence="1">The sequence shown here is derived from an EMBL/GenBank/DDBJ whole genome shotgun (WGS) entry which is preliminary data.</text>
</comment>
<proteinExistence type="predicted"/>
<name>A0ABD3IKD6_EUCGL</name>
<dbReference type="AlphaFoldDB" id="A0ABD3IKD6"/>
<reference evidence="1 2" key="1">
    <citation type="submission" date="2024-11" db="EMBL/GenBank/DDBJ databases">
        <title>Chromosome-level genome assembly of Eucalyptus globulus Labill. provides insights into its genome evolution.</title>
        <authorList>
            <person name="Li X."/>
        </authorList>
    </citation>
    <scope>NUCLEOTIDE SEQUENCE [LARGE SCALE GENOMIC DNA]</scope>
    <source>
        <strain evidence="1">CL2024</strain>
        <tissue evidence="1">Fresh tender leaves</tissue>
    </source>
</reference>
<sequence>MQQWIERVLGSTWNGEILIHRNDHEVRCCDPENEMRLKDTGVTGFPDLFDVVDYSESLVWPDEGNADG</sequence>
<evidence type="ECO:0000313" key="2">
    <source>
        <dbReference type="Proteomes" id="UP001634007"/>
    </source>
</evidence>
<evidence type="ECO:0000313" key="1">
    <source>
        <dbReference type="EMBL" id="KAL3715430.1"/>
    </source>
</evidence>
<dbReference type="Proteomes" id="UP001634007">
    <property type="component" value="Unassembled WGS sequence"/>
</dbReference>
<protein>
    <submittedName>
        <fullName evidence="1">Uncharacterized protein</fullName>
    </submittedName>
</protein>
<gene>
    <name evidence="1" type="ORF">ACJRO7_007204</name>
</gene>
<keyword evidence="2" id="KW-1185">Reference proteome</keyword>
<organism evidence="1 2">
    <name type="scientific">Eucalyptus globulus</name>
    <name type="common">Tasmanian blue gum</name>
    <dbReference type="NCBI Taxonomy" id="34317"/>
    <lineage>
        <taxon>Eukaryota</taxon>
        <taxon>Viridiplantae</taxon>
        <taxon>Streptophyta</taxon>
        <taxon>Embryophyta</taxon>
        <taxon>Tracheophyta</taxon>
        <taxon>Spermatophyta</taxon>
        <taxon>Magnoliopsida</taxon>
        <taxon>eudicotyledons</taxon>
        <taxon>Gunneridae</taxon>
        <taxon>Pentapetalae</taxon>
        <taxon>rosids</taxon>
        <taxon>malvids</taxon>
        <taxon>Myrtales</taxon>
        <taxon>Myrtaceae</taxon>
        <taxon>Myrtoideae</taxon>
        <taxon>Eucalypteae</taxon>
        <taxon>Eucalyptus</taxon>
    </lineage>
</organism>
<accession>A0ABD3IKD6</accession>
<dbReference type="EMBL" id="JBJKBG010000011">
    <property type="protein sequence ID" value="KAL3715430.1"/>
    <property type="molecule type" value="Genomic_DNA"/>
</dbReference>